<dbReference type="GO" id="GO:0006508">
    <property type="term" value="P:proteolysis"/>
    <property type="evidence" value="ECO:0007669"/>
    <property type="project" value="UniProtKB-KW"/>
</dbReference>
<dbReference type="RefSeq" id="WP_046509618.1">
    <property type="nucleotide sequence ID" value="NZ_LANI01000029.1"/>
</dbReference>
<name>A0A0M2R129_9PROT</name>
<proteinExistence type="inferred from homology"/>
<dbReference type="STRING" id="1549748.WH95_17355"/>
<keyword evidence="1" id="KW-0645">Protease</keyword>
<dbReference type="InterPro" id="IPR010799">
    <property type="entry name" value="MlrC_C"/>
</dbReference>
<dbReference type="InterPro" id="IPR009197">
    <property type="entry name" value="MlrC"/>
</dbReference>
<dbReference type="PIRSF" id="PIRSF012702">
    <property type="entry name" value="UCP012702"/>
    <property type="match status" value="1"/>
</dbReference>
<keyword evidence="5" id="KW-1185">Reference proteome</keyword>
<evidence type="ECO:0000313" key="4">
    <source>
        <dbReference type="EMBL" id="KKJ75602.1"/>
    </source>
</evidence>
<evidence type="ECO:0000256" key="1">
    <source>
        <dbReference type="PIRNR" id="PIRNR012702"/>
    </source>
</evidence>
<dbReference type="EMBL" id="LANI01000029">
    <property type="protein sequence ID" value="KKJ75602.1"/>
    <property type="molecule type" value="Genomic_DNA"/>
</dbReference>
<dbReference type="Pfam" id="PF07171">
    <property type="entry name" value="MlrC_C"/>
    <property type="match status" value="1"/>
</dbReference>
<protein>
    <recommendedName>
        <fullName evidence="1">Microcystinase C</fullName>
        <shortName evidence="1">MlrC</shortName>
    </recommendedName>
</protein>
<feature type="domain" description="Microcystin LR degradation protein MlrC N-terminal" evidence="3">
    <location>
        <begin position="2"/>
        <end position="287"/>
    </location>
</feature>
<evidence type="ECO:0000259" key="2">
    <source>
        <dbReference type="Pfam" id="PF07171"/>
    </source>
</evidence>
<comment type="similarity">
    <text evidence="1">Belongs to the peptidase M81 family.</text>
</comment>
<reference evidence="4 5" key="1">
    <citation type="submission" date="2015-03" db="EMBL/GenBank/DDBJ databases">
        <title>Genome sequence of Kiloniella sp. P1-1, isolated from the gut microflora of Pacific white shrimp, Penaeus vannamei.</title>
        <authorList>
            <person name="Shao Z."/>
            <person name="Wang L."/>
            <person name="Li X."/>
        </authorList>
    </citation>
    <scope>NUCLEOTIDE SEQUENCE [LARGE SCALE GENOMIC DNA]</scope>
    <source>
        <strain evidence="4 5">P1-1</strain>
    </source>
</reference>
<comment type="function">
    <text evidence="1">Involved in peptidolytic degradation of cyclic heptapeptide hepatotoxin microcystin (MC).</text>
</comment>
<comment type="cofactor">
    <cofactor evidence="1">
        <name>Zn(2+)</name>
        <dbReference type="ChEBI" id="CHEBI:29105"/>
    </cofactor>
    <text evidence="1">Binds 1 zinc ion per subunit.</text>
</comment>
<evidence type="ECO:0000313" key="5">
    <source>
        <dbReference type="Proteomes" id="UP000034491"/>
    </source>
</evidence>
<comment type="caution">
    <text evidence="4">The sequence shown here is derived from an EMBL/GenBank/DDBJ whole genome shotgun (WGS) entry which is preliminary data.</text>
</comment>
<organism evidence="4 5">
    <name type="scientific">Kiloniella litopenaei</name>
    <dbReference type="NCBI Taxonomy" id="1549748"/>
    <lineage>
        <taxon>Bacteria</taxon>
        <taxon>Pseudomonadati</taxon>
        <taxon>Pseudomonadota</taxon>
        <taxon>Alphaproteobacteria</taxon>
        <taxon>Rhodospirillales</taxon>
        <taxon>Kiloniellaceae</taxon>
        <taxon>Kiloniella</taxon>
    </lineage>
</organism>
<accession>A0A0M2R129</accession>
<dbReference type="AlphaFoldDB" id="A0A0M2R129"/>
<keyword evidence="1" id="KW-0378">Hydrolase</keyword>
<dbReference type="Proteomes" id="UP000034491">
    <property type="component" value="Unassembled WGS sequence"/>
</dbReference>
<keyword evidence="1" id="KW-0479">Metal-binding</keyword>
<feature type="domain" description="Microcystin LR degradation protein MlrC C-terminal" evidence="2">
    <location>
        <begin position="297"/>
        <end position="469"/>
    </location>
</feature>
<evidence type="ECO:0000259" key="3">
    <source>
        <dbReference type="Pfam" id="PF07364"/>
    </source>
</evidence>
<sequence length="483" mass="52278">MRIFCASIATETNTFSPLRADLSDFKESFYAAPGEHPETPTLCSAVFPVCRRRAQEEGWDLVEGTATWAEPGGIVNSKTWDGLREEVLAQLRSALPVDAVVLGLHGAMVAQNCRDCEGALLEAVRKIVGPNVVIGATLDPHSHLSQKRTKNADVLVAFKEFPHTDFVECAEDCVDLVVRAVEKKITPELHVADCNMIEVLPTSREPMRGFVDKIQSLEGKDGILSISVIHGFMAGDVPDMGTKVLIVADRNTDKAPKLAAELGRELFSFRGTTRPEFLSPAEAVVRAKSALTGPIVIADVWDNPGGGVPGDSTILLRTLVEQKAFDAAVGTIWDPMAVKTCISAGEGATLKLRFGSKMSDTAGPPIDAEVKVLKIVLDATQDFGTSIVPLGDSVAIDYMGITVILNSNRSQSFDPSLFVNLGVDPKSKKILVIKSTNHFYDGFEPVASDILYASVDGPYPNDPKTTNYKYARSDIWPRSDLFD</sequence>
<dbReference type="InterPro" id="IPR015995">
    <property type="entry name" value="MlrC_N"/>
</dbReference>
<keyword evidence="1" id="KW-0482">Metalloprotease</keyword>
<dbReference type="Pfam" id="PF07364">
    <property type="entry name" value="DUF1485"/>
    <property type="match status" value="1"/>
</dbReference>
<dbReference type="PATRIC" id="fig|1549748.8.peg.2245"/>
<dbReference type="GO" id="GO:0046872">
    <property type="term" value="F:metal ion binding"/>
    <property type="evidence" value="ECO:0007669"/>
    <property type="project" value="UniProtKB-KW"/>
</dbReference>
<gene>
    <name evidence="4" type="ORF">WH95_17355</name>
</gene>
<dbReference type="GO" id="GO:0008237">
    <property type="term" value="F:metallopeptidase activity"/>
    <property type="evidence" value="ECO:0007669"/>
    <property type="project" value="UniProtKB-KW"/>
</dbReference>
<dbReference type="OrthoDB" id="9782658at2"/>